<keyword evidence="1 5" id="KW-0032">Aminotransferase</keyword>
<dbReference type="Proteomes" id="UP000054877">
    <property type="component" value="Unassembled WGS sequence"/>
</dbReference>
<proteinExistence type="inferred from homology"/>
<dbReference type="FunFam" id="3.40.640.10:FF:000004">
    <property type="entry name" value="Acetylornithine aminotransferase"/>
    <property type="match status" value="1"/>
</dbReference>
<dbReference type="UniPathway" id="UPA00068">
    <property type="reaction ID" value="UER00109"/>
</dbReference>
<comment type="caution">
    <text evidence="6">The sequence shown here is derived from an EMBL/GenBank/DDBJ whole genome shotgun (WGS) entry which is preliminary data.</text>
</comment>
<evidence type="ECO:0000256" key="4">
    <source>
        <dbReference type="ARBA" id="ARBA00022898"/>
    </source>
</evidence>
<evidence type="ECO:0000313" key="7">
    <source>
        <dbReference type="Proteomes" id="UP000054877"/>
    </source>
</evidence>
<dbReference type="NCBIfam" id="TIGR00707">
    <property type="entry name" value="argD"/>
    <property type="match status" value="1"/>
</dbReference>
<evidence type="ECO:0000256" key="5">
    <source>
        <dbReference type="HAMAP-Rule" id="MF_01107"/>
    </source>
</evidence>
<dbReference type="CDD" id="cd00610">
    <property type="entry name" value="OAT_like"/>
    <property type="match status" value="1"/>
</dbReference>
<dbReference type="GO" id="GO:0006526">
    <property type="term" value="P:L-arginine biosynthetic process"/>
    <property type="evidence" value="ECO:0007669"/>
    <property type="project" value="UniProtKB-UniRule"/>
</dbReference>
<dbReference type="SUPFAM" id="SSF53383">
    <property type="entry name" value="PLP-dependent transferases"/>
    <property type="match status" value="1"/>
</dbReference>
<sequence length="396" mass="42895">MALITSYNPMPVAFTHGKGIWLFDEQGKAYLDGLSGIAVCGLGHAHPDVTRTIQRQAEKLLHTSNAFHIREQELLAEKLTTMAGMEQVFFGNSGAEANEAAIKLTRLYGHQKGIKTPSIIVMERAFHGRTMATLTASGSRKVQAGFEPLVPGFIRAPFNDIDALHTIAANRDDVVAIMLEPIQGEGGIFAAEDSYLRAVKQLCEDHEWLLILDEIQTGNGRTGKLFACMHSDVQPDILTTAKGLANGVPIGACLMSKRACNLFKPGNHGSTFGGNPLACATALTVLEVIERDHLCEQAAKNGMILKEKLMAGLGHHPAVRAIRGRGLMLGIELDRPVGDARATGLNHGLLFNVTAENVIRLLPPLIITEEEIDELVLRLNKTIHEFIAATEARQPG</sequence>
<dbReference type="EMBL" id="LNYX01000001">
    <property type="protein sequence ID" value="KTD66306.1"/>
    <property type="molecule type" value="Genomic_DNA"/>
</dbReference>
<dbReference type="InterPro" id="IPR015422">
    <property type="entry name" value="PyrdxlP-dep_Trfase_small"/>
</dbReference>
<dbReference type="PATRIC" id="fig|452.5.peg.77"/>
<comment type="subcellular location">
    <subcellularLocation>
        <location evidence="5">Cytoplasm</location>
    </subcellularLocation>
</comment>
<dbReference type="HAMAP" id="MF_01107">
    <property type="entry name" value="ArgD_aminotrans_3"/>
    <property type="match status" value="1"/>
</dbReference>
<dbReference type="OrthoDB" id="9801052at2"/>
<feature type="binding site" evidence="5">
    <location>
        <begin position="94"/>
        <end position="95"/>
    </location>
    <ligand>
        <name>pyridoxal 5'-phosphate</name>
        <dbReference type="ChEBI" id="CHEBI:597326"/>
    </ligand>
</feature>
<feature type="binding site" evidence="5">
    <location>
        <position position="270"/>
    </location>
    <ligand>
        <name>N(2)-acetyl-L-ornithine</name>
        <dbReference type="ChEBI" id="CHEBI:57805"/>
    </ligand>
</feature>
<feature type="binding site" evidence="5">
    <location>
        <position position="271"/>
    </location>
    <ligand>
        <name>pyridoxal 5'-phosphate</name>
        <dbReference type="ChEBI" id="CHEBI:597326"/>
    </ligand>
</feature>
<feature type="binding site" evidence="5">
    <location>
        <position position="129"/>
    </location>
    <ligand>
        <name>N(2)-acetyl-L-ornithine</name>
        <dbReference type="ChEBI" id="CHEBI:57805"/>
    </ligand>
</feature>
<comment type="similarity">
    <text evidence="5">Belongs to the class-III pyridoxal-phosphate-dependent aminotransferase family. ArgD subfamily.</text>
</comment>
<evidence type="ECO:0000256" key="2">
    <source>
        <dbReference type="ARBA" id="ARBA00022605"/>
    </source>
</evidence>
<dbReference type="RefSeq" id="WP_058482010.1">
    <property type="nucleotide sequence ID" value="NZ_CAAAII010000002.1"/>
</dbReference>
<keyword evidence="5" id="KW-0963">Cytoplasm</keyword>
<dbReference type="NCBIfam" id="NF002325">
    <property type="entry name" value="PRK01278.1"/>
    <property type="match status" value="1"/>
</dbReference>
<dbReference type="PROSITE" id="PS00600">
    <property type="entry name" value="AA_TRANSFER_CLASS_3"/>
    <property type="match status" value="1"/>
</dbReference>
<comment type="pathway">
    <text evidence="5">Amino-acid biosynthesis; L-arginine biosynthesis; N(2)-acetyl-L-ornithine from L-glutamate: step 4/4.</text>
</comment>
<dbReference type="InterPro" id="IPR015421">
    <property type="entry name" value="PyrdxlP-dep_Trfase_major"/>
</dbReference>
<accession>A0A0W0ZAX5</accession>
<evidence type="ECO:0000313" key="6">
    <source>
        <dbReference type="EMBL" id="KTD66306.1"/>
    </source>
</evidence>
<comment type="subunit">
    <text evidence="5">Homodimer.</text>
</comment>
<dbReference type="InterPro" id="IPR050103">
    <property type="entry name" value="Class-III_PLP-dep_AT"/>
</dbReference>
<keyword evidence="3 5" id="KW-0808">Transferase</keyword>
<dbReference type="InterPro" id="IPR005814">
    <property type="entry name" value="Aminotrans_3"/>
</dbReference>
<keyword evidence="7" id="KW-1185">Reference proteome</keyword>
<dbReference type="PIRSF" id="PIRSF000521">
    <property type="entry name" value="Transaminase_4ab_Lys_Orn"/>
    <property type="match status" value="1"/>
</dbReference>
<evidence type="ECO:0000256" key="1">
    <source>
        <dbReference type="ARBA" id="ARBA00022576"/>
    </source>
</evidence>
<dbReference type="STRING" id="452.Lspi_0069"/>
<comment type="cofactor">
    <cofactor evidence="5">
        <name>pyridoxal 5'-phosphate</name>
        <dbReference type="ChEBI" id="CHEBI:597326"/>
    </cofactor>
    <text evidence="5">Binds 1 pyridoxal phosphate per subunit.</text>
</comment>
<comment type="catalytic activity">
    <reaction evidence="5">
        <text>N(2)-acetyl-L-ornithine + 2-oxoglutarate = N-acetyl-L-glutamate 5-semialdehyde + L-glutamate</text>
        <dbReference type="Rhea" id="RHEA:18049"/>
        <dbReference type="ChEBI" id="CHEBI:16810"/>
        <dbReference type="ChEBI" id="CHEBI:29123"/>
        <dbReference type="ChEBI" id="CHEBI:29985"/>
        <dbReference type="ChEBI" id="CHEBI:57805"/>
        <dbReference type="EC" id="2.6.1.11"/>
    </reaction>
</comment>
<dbReference type="InterPro" id="IPR049704">
    <property type="entry name" value="Aminotrans_3_PPA_site"/>
</dbReference>
<reference evidence="6 7" key="1">
    <citation type="submission" date="2015-11" db="EMBL/GenBank/DDBJ databases">
        <title>Genomic analysis of 38 Legionella species identifies large and diverse effector repertoires.</title>
        <authorList>
            <person name="Burstein D."/>
            <person name="Amaro F."/>
            <person name="Zusman T."/>
            <person name="Lifshitz Z."/>
            <person name="Cohen O."/>
            <person name="Gilbert J.A."/>
            <person name="Pupko T."/>
            <person name="Shuman H.A."/>
            <person name="Segal G."/>
        </authorList>
    </citation>
    <scope>NUCLEOTIDE SEQUENCE [LARGE SCALE GENOMIC DNA]</scope>
    <source>
        <strain evidence="6 7">Mt.St.Helens-9</strain>
    </source>
</reference>
<dbReference type="Pfam" id="PF00202">
    <property type="entry name" value="Aminotran_3"/>
    <property type="match status" value="1"/>
</dbReference>
<name>A0A0W0ZAX5_LEGSP</name>
<feature type="modified residue" description="N6-(pyridoxal phosphate)lysine" evidence="5">
    <location>
        <position position="242"/>
    </location>
</feature>
<dbReference type="Gene3D" id="3.40.640.10">
    <property type="entry name" value="Type I PLP-dependent aspartate aminotransferase-like (Major domain)"/>
    <property type="match status" value="1"/>
</dbReference>
<dbReference type="EC" id="2.6.1.11" evidence="5"/>
<gene>
    <name evidence="5 6" type="primary">argD</name>
    <name evidence="6" type="ORF">Lspi_0069</name>
</gene>
<comment type="miscellaneous">
    <text evidence="5">May also have succinyldiaminopimelate aminotransferase activity, thus carrying out the corresponding step in lysine biosynthesis.</text>
</comment>
<evidence type="ECO:0000256" key="3">
    <source>
        <dbReference type="ARBA" id="ARBA00022679"/>
    </source>
</evidence>
<protein>
    <recommendedName>
        <fullName evidence="5">Acetylornithine aminotransferase</fullName>
        <shortName evidence="5">ACOAT</shortName>
        <ecNumber evidence="5">2.6.1.11</ecNumber>
    </recommendedName>
</protein>
<dbReference type="GO" id="GO:0030170">
    <property type="term" value="F:pyridoxal phosphate binding"/>
    <property type="evidence" value="ECO:0007669"/>
    <property type="project" value="InterPro"/>
</dbReference>
<keyword evidence="4 5" id="KW-0663">Pyridoxal phosphate</keyword>
<dbReference type="GO" id="GO:0005737">
    <property type="term" value="C:cytoplasm"/>
    <property type="evidence" value="ECO:0007669"/>
    <property type="project" value="UniProtKB-SubCell"/>
</dbReference>
<dbReference type="Gene3D" id="3.90.1150.10">
    <property type="entry name" value="Aspartate Aminotransferase, domain 1"/>
    <property type="match status" value="1"/>
</dbReference>
<dbReference type="PANTHER" id="PTHR11986:SF79">
    <property type="entry name" value="ACETYLORNITHINE AMINOTRANSFERASE, MITOCHONDRIAL"/>
    <property type="match status" value="1"/>
</dbReference>
<dbReference type="GO" id="GO:0042802">
    <property type="term" value="F:identical protein binding"/>
    <property type="evidence" value="ECO:0007669"/>
    <property type="project" value="TreeGrafter"/>
</dbReference>
<feature type="binding site" evidence="5">
    <location>
        <position position="126"/>
    </location>
    <ligand>
        <name>pyridoxal 5'-phosphate</name>
        <dbReference type="ChEBI" id="CHEBI:597326"/>
    </ligand>
</feature>
<keyword evidence="2 5" id="KW-0028">Amino-acid biosynthesis</keyword>
<organism evidence="6 7">
    <name type="scientific">Legionella spiritensis</name>
    <dbReference type="NCBI Taxonomy" id="452"/>
    <lineage>
        <taxon>Bacteria</taxon>
        <taxon>Pseudomonadati</taxon>
        <taxon>Pseudomonadota</taxon>
        <taxon>Gammaproteobacteria</taxon>
        <taxon>Legionellales</taxon>
        <taxon>Legionellaceae</taxon>
        <taxon>Legionella</taxon>
    </lineage>
</organism>
<dbReference type="InterPro" id="IPR015424">
    <property type="entry name" value="PyrdxlP-dep_Trfase"/>
</dbReference>
<dbReference type="InterPro" id="IPR004636">
    <property type="entry name" value="AcOrn/SuccOrn_fam"/>
</dbReference>
<dbReference type="PANTHER" id="PTHR11986">
    <property type="entry name" value="AMINOTRANSFERASE CLASS III"/>
    <property type="match status" value="1"/>
</dbReference>
<feature type="binding site" evidence="5">
    <location>
        <begin position="213"/>
        <end position="216"/>
    </location>
    <ligand>
        <name>pyridoxal 5'-phosphate</name>
        <dbReference type="ChEBI" id="CHEBI:597326"/>
    </ligand>
</feature>
<dbReference type="GO" id="GO:0003992">
    <property type="term" value="F:N2-acetyl-L-ornithine:2-oxoglutarate 5-aminotransferase activity"/>
    <property type="evidence" value="ECO:0007669"/>
    <property type="project" value="UniProtKB-UniRule"/>
</dbReference>
<dbReference type="AlphaFoldDB" id="A0A0W0ZAX5"/>
<keyword evidence="5" id="KW-0055">Arginine biosynthesis</keyword>